<comment type="caution">
    <text evidence="2">The sequence shown here is derived from an EMBL/GenBank/DDBJ whole genome shotgun (WGS) entry which is preliminary data.</text>
</comment>
<dbReference type="Gene3D" id="3.90.1140.10">
    <property type="entry name" value="Cyclic phosphodiesterase"/>
    <property type="match status" value="1"/>
</dbReference>
<evidence type="ECO:0000259" key="1">
    <source>
        <dbReference type="Pfam" id="PF02834"/>
    </source>
</evidence>
<name>X1VI86_9ZZZZ</name>
<dbReference type="InterPro" id="IPR014051">
    <property type="entry name" value="Phosphoesterase_HXTX"/>
</dbReference>
<organism evidence="2">
    <name type="scientific">marine sediment metagenome</name>
    <dbReference type="NCBI Taxonomy" id="412755"/>
    <lineage>
        <taxon>unclassified sequences</taxon>
        <taxon>metagenomes</taxon>
        <taxon>ecological metagenomes</taxon>
    </lineage>
</organism>
<dbReference type="Pfam" id="PF02834">
    <property type="entry name" value="LigT_PEase"/>
    <property type="match status" value="1"/>
</dbReference>
<dbReference type="AlphaFoldDB" id="X1VI86"/>
<evidence type="ECO:0000313" key="2">
    <source>
        <dbReference type="EMBL" id="GAJ18322.1"/>
    </source>
</evidence>
<feature type="non-terminal residue" evidence="2">
    <location>
        <position position="63"/>
    </location>
</feature>
<proteinExistence type="predicted"/>
<dbReference type="InterPro" id="IPR009097">
    <property type="entry name" value="Cyclic_Pdiesterase"/>
</dbReference>
<feature type="domain" description="Phosphoesterase HXTX" evidence="1">
    <location>
        <begin position="12"/>
        <end position="62"/>
    </location>
</feature>
<accession>X1VI86</accession>
<reference evidence="2" key="1">
    <citation type="journal article" date="2014" name="Front. Microbiol.">
        <title>High frequency of phylogenetically diverse reductive dehalogenase-homologous genes in deep subseafloor sedimentary metagenomes.</title>
        <authorList>
            <person name="Kawai M."/>
            <person name="Futagami T."/>
            <person name="Toyoda A."/>
            <person name="Takaki Y."/>
            <person name="Nishi S."/>
            <person name="Hori S."/>
            <person name="Arai W."/>
            <person name="Tsubouchi T."/>
            <person name="Morono Y."/>
            <person name="Uchiyama I."/>
            <person name="Ito T."/>
            <person name="Fujiyama A."/>
            <person name="Inagaki F."/>
            <person name="Takami H."/>
        </authorList>
    </citation>
    <scope>NUCLEOTIDE SEQUENCE</scope>
    <source>
        <strain evidence="2">Expedition CK06-06</strain>
    </source>
</reference>
<protein>
    <recommendedName>
        <fullName evidence="1">Phosphoesterase HXTX domain-containing protein</fullName>
    </recommendedName>
</protein>
<sequence length="63" mass="7211">MGIRSFLAFELPFDIKERIGTVSKELQKSNLPVRWVKVQNIHLTIVFLGSVDEGIIDDIKEKV</sequence>
<dbReference type="SUPFAM" id="SSF55144">
    <property type="entry name" value="LigT-like"/>
    <property type="match status" value="1"/>
</dbReference>
<gene>
    <name evidence="2" type="ORF">S12H4_54928</name>
</gene>
<dbReference type="EMBL" id="BARW01035171">
    <property type="protein sequence ID" value="GAJ18322.1"/>
    <property type="molecule type" value="Genomic_DNA"/>
</dbReference>